<evidence type="ECO:0000256" key="1">
    <source>
        <dbReference type="SAM" id="MobiDB-lite"/>
    </source>
</evidence>
<keyword evidence="2" id="KW-0812">Transmembrane</keyword>
<protein>
    <recommendedName>
        <fullName evidence="6">Mid2 domain-containing protein</fullName>
    </recommendedName>
</protein>
<reference evidence="4" key="1">
    <citation type="journal article" date="2023" name="Mol. Phylogenet. Evol.">
        <title>Genome-scale phylogeny and comparative genomics of the fungal order Sordariales.</title>
        <authorList>
            <person name="Hensen N."/>
            <person name="Bonometti L."/>
            <person name="Westerberg I."/>
            <person name="Brannstrom I.O."/>
            <person name="Guillou S."/>
            <person name="Cros-Aarteil S."/>
            <person name="Calhoun S."/>
            <person name="Haridas S."/>
            <person name="Kuo A."/>
            <person name="Mondo S."/>
            <person name="Pangilinan J."/>
            <person name="Riley R."/>
            <person name="LaButti K."/>
            <person name="Andreopoulos B."/>
            <person name="Lipzen A."/>
            <person name="Chen C."/>
            <person name="Yan M."/>
            <person name="Daum C."/>
            <person name="Ng V."/>
            <person name="Clum A."/>
            <person name="Steindorff A."/>
            <person name="Ohm R.A."/>
            <person name="Martin F."/>
            <person name="Silar P."/>
            <person name="Natvig D.O."/>
            <person name="Lalanne C."/>
            <person name="Gautier V."/>
            <person name="Ament-Velasquez S.L."/>
            <person name="Kruys A."/>
            <person name="Hutchinson M.I."/>
            <person name="Powell A.J."/>
            <person name="Barry K."/>
            <person name="Miller A.N."/>
            <person name="Grigoriev I.V."/>
            <person name="Debuchy R."/>
            <person name="Gladieux P."/>
            <person name="Hiltunen Thoren M."/>
            <person name="Johannesson H."/>
        </authorList>
    </citation>
    <scope>NUCLEOTIDE SEQUENCE</scope>
    <source>
        <strain evidence="4">CBS 990.96</strain>
    </source>
</reference>
<feature type="chain" id="PRO_5042943534" description="Mid2 domain-containing protein" evidence="3">
    <location>
        <begin position="21"/>
        <end position="316"/>
    </location>
</feature>
<dbReference type="AlphaFoldDB" id="A0AAN7BZZ1"/>
<sequence>MKTSKIILSLFILAASSVLADPNAPCYFPGGSLAPGYFPCHAFGSEVSSCCAPGWTCFSNSLCIATTESRSWPNISIGAVQRGACTAPKWNNEFCGSVCLTGDGIDGHLAACGNDRYCCSSDFEAGKCTCDKEGAFVISPGLPQTIIQVTDTTFTGSPSISIVTTKPVIRTTSEIDTESMTAFATPGSTDSTLVTSITSSGSGRTASSATSTSEPPPPPGDGNRTLKIALGITIPLVMIILAAVAGWFILKRRREDQHITSGGGREMSGGNTHTNYVNPNFTVHDGLAETHRYAPNRSFGQHYDGVDATGNISTRT</sequence>
<dbReference type="EMBL" id="MU865287">
    <property type="protein sequence ID" value="KAK4232587.1"/>
    <property type="molecule type" value="Genomic_DNA"/>
</dbReference>
<name>A0AAN7BZZ1_9PEZI</name>
<evidence type="ECO:0000313" key="4">
    <source>
        <dbReference type="EMBL" id="KAK4232587.1"/>
    </source>
</evidence>
<keyword evidence="2" id="KW-0472">Membrane</keyword>
<feature type="compositionally biased region" description="Low complexity" evidence="1">
    <location>
        <begin position="195"/>
        <end position="213"/>
    </location>
</feature>
<feature type="signal peptide" evidence="3">
    <location>
        <begin position="1"/>
        <end position="20"/>
    </location>
</feature>
<keyword evidence="5" id="KW-1185">Reference proteome</keyword>
<keyword evidence="2" id="KW-1133">Transmembrane helix</keyword>
<gene>
    <name evidence="4" type="ORF">QBC38DRAFT_351956</name>
</gene>
<evidence type="ECO:0000313" key="5">
    <source>
        <dbReference type="Proteomes" id="UP001301958"/>
    </source>
</evidence>
<reference evidence="4" key="2">
    <citation type="submission" date="2023-05" db="EMBL/GenBank/DDBJ databases">
        <authorList>
            <consortium name="Lawrence Berkeley National Laboratory"/>
            <person name="Steindorff A."/>
            <person name="Hensen N."/>
            <person name="Bonometti L."/>
            <person name="Westerberg I."/>
            <person name="Brannstrom I.O."/>
            <person name="Guillou S."/>
            <person name="Cros-Aarteil S."/>
            <person name="Calhoun S."/>
            <person name="Haridas S."/>
            <person name="Kuo A."/>
            <person name="Mondo S."/>
            <person name="Pangilinan J."/>
            <person name="Riley R."/>
            <person name="Labutti K."/>
            <person name="Andreopoulos B."/>
            <person name="Lipzen A."/>
            <person name="Chen C."/>
            <person name="Yanf M."/>
            <person name="Daum C."/>
            <person name="Ng V."/>
            <person name="Clum A."/>
            <person name="Ohm R."/>
            <person name="Martin F."/>
            <person name="Silar P."/>
            <person name="Natvig D."/>
            <person name="Lalanne C."/>
            <person name="Gautier V."/>
            <person name="Ament-Velasquez S.L."/>
            <person name="Kruys A."/>
            <person name="Hutchinson M.I."/>
            <person name="Powell A.J."/>
            <person name="Barry K."/>
            <person name="Miller A.N."/>
            <person name="Grigoriev I.V."/>
            <person name="Debuchy R."/>
            <person name="Gladieux P."/>
            <person name="Thoren M.H."/>
            <person name="Johannesson H."/>
        </authorList>
    </citation>
    <scope>NUCLEOTIDE SEQUENCE</scope>
    <source>
        <strain evidence="4">CBS 990.96</strain>
    </source>
</reference>
<feature type="compositionally biased region" description="Polar residues" evidence="1">
    <location>
        <begin position="182"/>
        <end position="194"/>
    </location>
</feature>
<proteinExistence type="predicted"/>
<comment type="caution">
    <text evidence="4">The sequence shown here is derived from an EMBL/GenBank/DDBJ whole genome shotgun (WGS) entry which is preliminary data.</text>
</comment>
<dbReference type="Proteomes" id="UP001301958">
    <property type="component" value="Unassembled WGS sequence"/>
</dbReference>
<evidence type="ECO:0008006" key="6">
    <source>
        <dbReference type="Google" id="ProtNLM"/>
    </source>
</evidence>
<keyword evidence="3" id="KW-0732">Signal</keyword>
<evidence type="ECO:0000256" key="2">
    <source>
        <dbReference type="SAM" id="Phobius"/>
    </source>
</evidence>
<accession>A0AAN7BZZ1</accession>
<feature type="transmembrane region" description="Helical" evidence="2">
    <location>
        <begin position="228"/>
        <end position="250"/>
    </location>
</feature>
<evidence type="ECO:0000256" key="3">
    <source>
        <dbReference type="SAM" id="SignalP"/>
    </source>
</evidence>
<organism evidence="4 5">
    <name type="scientific">Podospora fimiseda</name>
    <dbReference type="NCBI Taxonomy" id="252190"/>
    <lineage>
        <taxon>Eukaryota</taxon>
        <taxon>Fungi</taxon>
        <taxon>Dikarya</taxon>
        <taxon>Ascomycota</taxon>
        <taxon>Pezizomycotina</taxon>
        <taxon>Sordariomycetes</taxon>
        <taxon>Sordariomycetidae</taxon>
        <taxon>Sordariales</taxon>
        <taxon>Podosporaceae</taxon>
        <taxon>Podospora</taxon>
    </lineage>
</organism>
<feature type="region of interest" description="Disordered" evidence="1">
    <location>
        <begin position="182"/>
        <end position="224"/>
    </location>
</feature>